<dbReference type="OrthoDB" id="6782793at2759"/>
<reference evidence="2" key="1">
    <citation type="submission" date="2022-01" db="EMBL/GenBank/DDBJ databases">
        <authorList>
            <person name="King R."/>
        </authorList>
    </citation>
    <scope>NUCLEOTIDE SEQUENCE</scope>
</reference>
<dbReference type="Proteomes" id="UP001153636">
    <property type="component" value="Chromosome 7"/>
</dbReference>
<accession>A0A9P0D2A0</accession>
<name>A0A9P0D2A0_9CUCU</name>
<organism evidence="2 3">
    <name type="scientific">Psylliodes chrysocephalus</name>
    <dbReference type="NCBI Taxonomy" id="3402493"/>
    <lineage>
        <taxon>Eukaryota</taxon>
        <taxon>Metazoa</taxon>
        <taxon>Ecdysozoa</taxon>
        <taxon>Arthropoda</taxon>
        <taxon>Hexapoda</taxon>
        <taxon>Insecta</taxon>
        <taxon>Pterygota</taxon>
        <taxon>Neoptera</taxon>
        <taxon>Endopterygota</taxon>
        <taxon>Coleoptera</taxon>
        <taxon>Polyphaga</taxon>
        <taxon>Cucujiformia</taxon>
        <taxon>Chrysomeloidea</taxon>
        <taxon>Chrysomelidae</taxon>
        <taxon>Galerucinae</taxon>
        <taxon>Alticini</taxon>
        <taxon>Psylliodes</taxon>
    </lineage>
</organism>
<evidence type="ECO:0000313" key="2">
    <source>
        <dbReference type="EMBL" id="CAH1113458.1"/>
    </source>
</evidence>
<keyword evidence="3" id="KW-1185">Reference proteome</keyword>
<gene>
    <name evidence="2" type="ORF">PSYICH_LOCUS13409</name>
</gene>
<dbReference type="AlphaFoldDB" id="A0A9P0D2A0"/>
<protein>
    <submittedName>
        <fullName evidence="2">Uncharacterized protein</fullName>
    </submittedName>
</protein>
<feature type="region of interest" description="Disordered" evidence="1">
    <location>
        <begin position="1"/>
        <end position="20"/>
    </location>
</feature>
<evidence type="ECO:0000313" key="3">
    <source>
        <dbReference type="Proteomes" id="UP001153636"/>
    </source>
</evidence>
<evidence type="ECO:0000256" key="1">
    <source>
        <dbReference type="SAM" id="MobiDB-lite"/>
    </source>
</evidence>
<sequence>MDIKGISLKSADTKQSEMSVKTPTRKTTIYPIFETLAEMSQLKLLTNADIIQHYLFIRNEKKRHRGRQRSTGFKNSNRNCKHRSGYIWKKSVPTKDNMMSMVPTITFKKVTEIIKKLNTDYRTLLKPYKGKQQSESYTKKLKDLKLSWEETLFGITSYKCKDLNYCHCYKEKKIPAQEREFVIDQRTTTNLVIGSIDVAYSRKIVKRNQMKMERSQEPEKV</sequence>
<dbReference type="EMBL" id="OV651819">
    <property type="protein sequence ID" value="CAH1113458.1"/>
    <property type="molecule type" value="Genomic_DNA"/>
</dbReference>
<proteinExistence type="predicted"/>